<comment type="caution">
    <text evidence="2">The sequence shown here is derived from an EMBL/GenBank/DDBJ whole genome shotgun (WGS) entry which is preliminary data.</text>
</comment>
<reference evidence="2" key="1">
    <citation type="submission" date="2020-05" db="EMBL/GenBank/DDBJ databases">
        <title>High-Quality Genomes of Partial-Nitritation/Anammox System by Hierarchical Clustering Based Hybrid Assembly.</title>
        <authorList>
            <person name="Liu L."/>
            <person name="Wang Y."/>
            <person name="Che Y."/>
            <person name="Chen Y."/>
            <person name="Xia Y."/>
            <person name="Luo R."/>
            <person name="Cheng S.H."/>
            <person name="Zheng C."/>
            <person name="Zhang T."/>
        </authorList>
    </citation>
    <scope>NUCLEOTIDE SEQUENCE</scope>
    <source>
        <strain evidence="2">H1_PAT1</strain>
    </source>
</reference>
<gene>
    <name evidence="2" type="ORF">HS096_00810</name>
</gene>
<dbReference type="AlphaFoldDB" id="A0A928TPS6"/>
<evidence type="ECO:0000313" key="3">
    <source>
        <dbReference type="Proteomes" id="UP000710385"/>
    </source>
</evidence>
<protein>
    <submittedName>
        <fullName evidence="2">Uncharacterized protein</fullName>
    </submittedName>
</protein>
<organism evidence="2 3">
    <name type="scientific">candidate division WWE3 bacterium</name>
    <dbReference type="NCBI Taxonomy" id="2053526"/>
    <lineage>
        <taxon>Bacteria</taxon>
        <taxon>Katanobacteria</taxon>
    </lineage>
</organism>
<dbReference type="Proteomes" id="UP000710385">
    <property type="component" value="Unassembled WGS sequence"/>
</dbReference>
<sequence length="157" mass="17163">MGLEDKCCRICECFLREDGQCSNPHCSTHRTTVRAPEHTACTESGFSHKPTRKISYRDLVRRKKKLPGGVYTLLELEGAAVPPPPLVPELDIVTPETSGTDDEGDRPTPVEVPVARDEMPQAPANAKSATRTHSGMRKRACLNEVIADLDKEKAGNG</sequence>
<feature type="region of interest" description="Disordered" evidence="1">
    <location>
        <begin position="80"/>
        <end position="137"/>
    </location>
</feature>
<dbReference type="EMBL" id="JABTTY010000001">
    <property type="protein sequence ID" value="MBE7524929.1"/>
    <property type="molecule type" value="Genomic_DNA"/>
</dbReference>
<name>A0A928TPS6_UNCKA</name>
<evidence type="ECO:0000313" key="2">
    <source>
        <dbReference type="EMBL" id="MBE7524929.1"/>
    </source>
</evidence>
<accession>A0A928TPS6</accession>
<evidence type="ECO:0000256" key="1">
    <source>
        <dbReference type="SAM" id="MobiDB-lite"/>
    </source>
</evidence>
<proteinExistence type="predicted"/>